<organism evidence="2 3">
    <name type="scientific">Allacma fusca</name>
    <dbReference type="NCBI Taxonomy" id="39272"/>
    <lineage>
        <taxon>Eukaryota</taxon>
        <taxon>Metazoa</taxon>
        <taxon>Ecdysozoa</taxon>
        <taxon>Arthropoda</taxon>
        <taxon>Hexapoda</taxon>
        <taxon>Collembola</taxon>
        <taxon>Symphypleona</taxon>
        <taxon>Sminthuridae</taxon>
        <taxon>Allacma</taxon>
    </lineage>
</organism>
<evidence type="ECO:0000313" key="2">
    <source>
        <dbReference type="EMBL" id="CAG7650414.1"/>
    </source>
</evidence>
<dbReference type="EMBL" id="CAJVCH010003815">
    <property type="protein sequence ID" value="CAG7650414.1"/>
    <property type="molecule type" value="Genomic_DNA"/>
</dbReference>
<accession>A0A8J2NLF1</accession>
<name>A0A8J2NLF1_9HEXA</name>
<feature type="compositionally biased region" description="Basic and acidic residues" evidence="1">
    <location>
        <begin position="1"/>
        <end position="12"/>
    </location>
</feature>
<reference evidence="2" key="1">
    <citation type="submission" date="2021-06" db="EMBL/GenBank/DDBJ databases">
        <authorList>
            <person name="Hodson N. C."/>
            <person name="Mongue J. A."/>
            <person name="Jaron S. K."/>
        </authorList>
    </citation>
    <scope>NUCLEOTIDE SEQUENCE</scope>
</reference>
<protein>
    <submittedName>
        <fullName evidence="2">Uncharacterized protein</fullName>
    </submittedName>
</protein>
<keyword evidence="3" id="KW-1185">Reference proteome</keyword>
<comment type="caution">
    <text evidence="2">The sequence shown here is derived from an EMBL/GenBank/DDBJ whole genome shotgun (WGS) entry which is preliminary data.</text>
</comment>
<proteinExistence type="predicted"/>
<feature type="non-terminal residue" evidence="2">
    <location>
        <position position="1"/>
    </location>
</feature>
<dbReference type="AlphaFoldDB" id="A0A8J2NLF1"/>
<evidence type="ECO:0000256" key="1">
    <source>
        <dbReference type="SAM" id="MobiDB-lite"/>
    </source>
</evidence>
<sequence>MANDINKSELGDVSKSLMGHPETTFEGKKGPQYAAALTASIGAFGLGTALGWTSPALPNIEERGDFDSLKADSDLATWIGAMAP</sequence>
<feature type="region of interest" description="Disordered" evidence="1">
    <location>
        <begin position="1"/>
        <end position="25"/>
    </location>
</feature>
<dbReference type="OrthoDB" id="6612291at2759"/>
<dbReference type="Proteomes" id="UP000708208">
    <property type="component" value="Unassembled WGS sequence"/>
</dbReference>
<gene>
    <name evidence="2" type="ORF">AFUS01_LOCUS721</name>
</gene>
<evidence type="ECO:0000313" key="3">
    <source>
        <dbReference type="Proteomes" id="UP000708208"/>
    </source>
</evidence>